<reference evidence="2 3" key="1">
    <citation type="submission" date="2022-05" db="EMBL/GenBank/DDBJ databases">
        <authorList>
            <person name="Park J.-S."/>
        </authorList>
    </citation>
    <scope>NUCLEOTIDE SEQUENCE [LARGE SCALE GENOMIC DNA]</scope>
    <source>
        <strain evidence="2 3">2012CJ34-2</strain>
    </source>
</reference>
<dbReference type="InterPro" id="IPR000182">
    <property type="entry name" value="GNAT_dom"/>
</dbReference>
<dbReference type="Pfam" id="PF00583">
    <property type="entry name" value="Acetyltransf_1"/>
    <property type="match status" value="1"/>
</dbReference>
<dbReference type="Gene3D" id="3.40.630.30">
    <property type="match status" value="1"/>
</dbReference>
<name>A0ABT0PCJ4_9GAMM</name>
<keyword evidence="3" id="KW-1185">Reference proteome</keyword>
<dbReference type="InterPro" id="IPR016181">
    <property type="entry name" value="Acyl_CoA_acyltransferase"/>
</dbReference>
<dbReference type="RefSeq" id="WP_249697900.1">
    <property type="nucleotide sequence ID" value="NZ_JAMFLX010000003.1"/>
</dbReference>
<gene>
    <name evidence="2" type="ORF">M3P05_03820</name>
</gene>
<comment type="caution">
    <text evidence="2">The sequence shown here is derived from an EMBL/GenBank/DDBJ whole genome shotgun (WGS) entry which is preliminary data.</text>
</comment>
<evidence type="ECO:0000313" key="2">
    <source>
        <dbReference type="EMBL" id="MCL6269069.1"/>
    </source>
</evidence>
<evidence type="ECO:0000313" key="3">
    <source>
        <dbReference type="Proteomes" id="UP001203338"/>
    </source>
</evidence>
<feature type="domain" description="N-acetyltransferase" evidence="1">
    <location>
        <begin position="2"/>
        <end position="146"/>
    </location>
</feature>
<evidence type="ECO:0000259" key="1">
    <source>
        <dbReference type="PROSITE" id="PS51186"/>
    </source>
</evidence>
<accession>A0ABT0PCJ4</accession>
<dbReference type="SUPFAM" id="SSF55729">
    <property type="entry name" value="Acyl-CoA N-acyltransferases (Nat)"/>
    <property type="match status" value="1"/>
</dbReference>
<proteinExistence type="predicted"/>
<dbReference type="Proteomes" id="UP001203338">
    <property type="component" value="Unassembled WGS sequence"/>
</dbReference>
<dbReference type="PROSITE" id="PS51186">
    <property type="entry name" value="GNAT"/>
    <property type="match status" value="1"/>
</dbReference>
<dbReference type="EMBL" id="JAMFLX010000003">
    <property type="protein sequence ID" value="MCL6269069.1"/>
    <property type="molecule type" value="Genomic_DNA"/>
</dbReference>
<sequence>MLTYESGSIQDAMAAEALIPEFDSKKSQVDFANKLEGKNHLILIARDNGQPVGFKIGYQLSDHQFYSWLGGVAPDYRGQGVARKLRELQKSWAFDNGYTSIQVKSKNRFPAMLQMLISSGYKICGYEDLGSIDDNKIHFIKGLNNN</sequence>
<protein>
    <submittedName>
        <fullName evidence="2">GNAT family N-acetyltransferase</fullName>
    </submittedName>
</protein>
<dbReference type="CDD" id="cd04301">
    <property type="entry name" value="NAT_SF"/>
    <property type="match status" value="1"/>
</dbReference>
<organism evidence="2 3">
    <name type="scientific">Parendozoicomonas callyspongiae</name>
    <dbReference type="NCBI Taxonomy" id="2942213"/>
    <lineage>
        <taxon>Bacteria</taxon>
        <taxon>Pseudomonadati</taxon>
        <taxon>Pseudomonadota</taxon>
        <taxon>Gammaproteobacteria</taxon>
        <taxon>Oceanospirillales</taxon>
        <taxon>Endozoicomonadaceae</taxon>
        <taxon>Parendozoicomonas</taxon>
    </lineage>
</organism>